<dbReference type="OrthoDB" id="2187228at2"/>
<reference evidence="1 2" key="1">
    <citation type="submission" date="2017-05" db="EMBL/GenBank/DDBJ databases">
        <title>Vagococcus spp. assemblies.</title>
        <authorList>
            <person name="Gulvik C.A."/>
        </authorList>
    </citation>
    <scope>NUCLEOTIDE SEQUENCE [LARGE SCALE GENOMIC DNA]</scope>
    <source>
        <strain evidence="1 2">SS1994</strain>
    </source>
</reference>
<name>A0A429ZE01_9ENTE</name>
<dbReference type="EMBL" id="NGJT01000019">
    <property type="protein sequence ID" value="RST91922.1"/>
    <property type="molecule type" value="Genomic_DNA"/>
</dbReference>
<evidence type="ECO:0000313" key="2">
    <source>
        <dbReference type="Proteomes" id="UP000288490"/>
    </source>
</evidence>
<proteinExistence type="predicted"/>
<protein>
    <recommendedName>
        <fullName evidence="3">HTH merR-type domain-containing protein</fullName>
    </recommendedName>
</protein>
<dbReference type="Gene3D" id="1.10.10.10">
    <property type="entry name" value="Winged helix-like DNA-binding domain superfamily/Winged helix DNA-binding domain"/>
    <property type="match status" value="1"/>
</dbReference>
<sequence length="91" mass="10784">MYEQLKVTLANEESFRNYLYSLFIEELEKAKEDAGTNKKIMNTIEMSSYLGISPTTLRQYEKLGLPFSSIGKRKFYDVDECRRWITQQQID</sequence>
<dbReference type="InterPro" id="IPR036388">
    <property type="entry name" value="WH-like_DNA-bd_sf"/>
</dbReference>
<organism evidence="1 2">
    <name type="scientific">Vagococcus bubulae</name>
    <dbReference type="NCBI Taxonomy" id="1977868"/>
    <lineage>
        <taxon>Bacteria</taxon>
        <taxon>Bacillati</taxon>
        <taxon>Bacillota</taxon>
        <taxon>Bacilli</taxon>
        <taxon>Lactobacillales</taxon>
        <taxon>Enterococcaceae</taxon>
        <taxon>Vagococcus</taxon>
    </lineage>
</organism>
<dbReference type="SUPFAM" id="SSF46955">
    <property type="entry name" value="Putative DNA-binding domain"/>
    <property type="match status" value="1"/>
</dbReference>
<comment type="caution">
    <text evidence="1">The sequence shown here is derived from an EMBL/GenBank/DDBJ whole genome shotgun (WGS) entry which is preliminary data.</text>
</comment>
<accession>A0A429ZE01</accession>
<dbReference type="Proteomes" id="UP000288490">
    <property type="component" value="Unassembled WGS sequence"/>
</dbReference>
<keyword evidence="2" id="KW-1185">Reference proteome</keyword>
<dbReference type="RefSeq" id="WP_125958196.1">
    <property type="nucleotide sequence ID" value="NZ_NGJT01000019.1"/>
</dbReference>
<gene>
    <name evidence="1" type="ORF">CBF36_09360</name>
</gene>
<dbReference type="InterPro" id="IPR009061">
    <property type="entry name" value="DNA-bd_dom_put_sf"/>
</dbReference>
<dbReference type="AlphaFoldDB" id="A0A429ZE01"/>
<evidence type="ECO:0008006" key="3">
    <source>
        <dbReference type="Google" id="ProtNLM"/>
    </source>
</evidence>
<evidence type="ECO:0000313" key="1">
    <source>
        <dbReference type="EMBL" id="RST91922.1"/>
    </source>
</evidence>